<keyword evidence="9" id="KW-1185">Reference proteome</keyword>
<dbReference type="EMBL" id="BKAU01000002">
    <property type="protein sequence ID" value="GEP96595.1"/>
    <property type="molecule type" value="Genomic_DNA"/>
</dbReference>
<name>A0A512RLL7_9BACT</name>
<evidence type="ECO:0000256" key="2">
    <source>
        <dbReference type="ARBA" id="ARBA00006275"/>
    </source>
</evidence>
<comment type="similarity">
    <text evidence="2">Belongs to the SusD family.</text>
</comment>
<evidence type="ECO:0000313" key="8">
    <source>
        <dbReference type="EMBL" id="GEP96595.1"/>
    </source>
</evidence>
<keyword evidence="4" id="KW-0472">Membrane</keyword>
<evidence type="ECO:0008006" key="10">
    <source>
        <dbReference type="Google" id="ProtNLM"/>
    </source>
</evidence>
<evidence type="ECO:0000259" key="6">
    <source>
        <dbReference type="Pfam" id="PF07980"/>
    </source>
</evidence>
<dbReference type="Pfam" id="PF14322">
    <property type="entry name" value="SusD-like_3"/>
    <property type="match status" value="1"/>
</dbReference>
<keyword evidence="5" id="KW-0998">Cell outer membrane</keyword>
<reference evidence="8 9" key="1">
    <citation type="submission" date="2019-07" db="EMBL/GenBank/DDBJ databases">
        <title>Whole genome shotgun sequence of Chitinophaga cymbidii NBRC 109752.</title>
        <authorList>
            <person name="Hosoyama A."/>
            <person name="Uohara A."/>
            <person name="Ohji S."/>
            <person name="Ichikawa N."/>
        </authorList>
    </citation>
    <scope>NUCLEOTIDE SEQUENCE [LARGE SCALE GENOMIC DNA]</scope>
    <source>
        <strain evidence="8 9">NBRC 109752</strain>
    </source>
</reference>
<dbReference type="OrthoDB" id="5694214at2"/>
<accession>A0A512RLL7</accession>
<dbReference type="SUPFAM" id="SSF48452">
    <property type="entry name" value="TPR-like"/>
    <property type="match status" value="1"/>
</dbReference>
<feature type="domain" description="SusD-like N-terminal" evidence="7">
    <location>
        <begin position="88"/>
        <end position="220"/>
    </location>
</feature>
<dbReference type="GO" id="GO:0009279">
    <property type="term" value="C:cell outer membrane"/>
    <property type="evidence" value="ECO:0007669"/>
    <property type="project" value="UniProtKB-SubCell"/>
</dbReference>
<dbReference type="Pfam" id="PF07980">
    <property type="entry name" value="SusD_RagB"/>
    <property type="match status" value="1"/>
</dbReference>
<organism evidence="8 9">
    <name type="scientific">Chitinophaga cymbidii</name>
    <dbReference type="NCBI Taxonomy" id="1096750"/>
    <lineage>
        <taxon>Bacteria</taxon>
        <taxon>Pseudomonadati</taxon>
        <taxon>Bacteroidota</taxon>
        <taxon>Chitinophagia</taxon>
        <taxon>Chitinophagales</taxon>
        <taxon>Chitinophagaceae</taxon>
        <taxon>Chitinophaga</taxon>
    </lineage>
</organism>
<dbReference type="AlphaFoldDB" id="A0A512RLL7"/>
<dbReference type="Gene3D" id="1.25.40.390">
    <property type="match status" value="1"/>
</dbReference>
<evidence type="ECO:0000256" key="4">
    <source>
        <dbReference type="ARBA" id="ARBA00023136"/>
    </source>
</evidence>
<sequence>MRKISNLALSLALCCLCSCGKDFLNEKPLDFLSSENAFVTYSDFNASIYNLYDLVRREFYNSGERRPFDYMYGTDLVYDGQPSVERHTNMAAAYAPTGNLDIPLNHWTALYKIVSEANTVISRIPGSSMTDDEKTLTEARAKFFRGLAYRTLVYLYGGVPLTLEEVTVPRTDYTRASREEVLAQVIGDLKFSAEHLPAITVVQDGEISNLAALHLLSEVYVAAKQYKDAVDAATAVIGNSAVHLMRDRFGAKANTNPGDVYFDLFQQGNQNRKSGNMEGIWVIQFETDVLGGGSLSTGTSGSYQLERNFAPQFLNLRVTGGGSVSPILYPVSDLSGGRGIGWAISSTYFSDSIWQSDFNNDIRNANHNFVRDFVATNPASPLYGQTISTKNPPPGVTVPNRYLYAFQSKITTPGDHPDNLFSDASRLLLKSTAGGTYADQYMFRLAETYLIRAEAYLGLNDPGNAAKDINAVRERANASLADPGDVTIDYILDERMRELGVEEKRRLTLMRLGKWYERVKRCNPYYSDALPTYNLWPIPAAEIERNANGHLEQNLGYD</sequence>
<protein>
    <recommendedName>
        <fullName evidence="10">Starch-binding protein</fullName>
    </recommendedName>
</protein>
<evidence type="ECO:0000256" key="5">
    <source>
        <dbReference type="ARBA" id="ARBA00023237"/>
    </source>
</evidence>
<evidence type="ECO:0000259" key="7">
    <source>
        <dbReference type="Pfam" id="PF14322"/>
    </source>
</evidence>
<comment type="subcellular location">
    <subcellularLocation>
        <location evidence="1">Cell outer membrane</location>
    </subcellularLocation>
</comment>
<dbReference type="InterPro" id="IPR033985">
    <property type="entry name" value="SusD-like_N"/>
</dbReference>
<keyword evidence="3" id="KW-0732">Signal</keyword>
<proteinExistence type="inferred from homology"/>
<comment type="caution">
    <text evidence="8">The sequence shown here is derived from an EMBL/GenBank/DDBJ whole genome shotgun (WGS) entry which is preliminary data.</text>
</comment>
<dbReference type="InterPro" id="IPR011990">
    <property type="entry name" value="TPR-like_helical_dom_sf"/>
</dbReference>
<gene>
    <name evidence="8" type="ORF">CCY01nite_28550</name>
</gene>
<evidence type="ECO:0000256" key="3">
    <source>
        <dbReference type="ARBA" id="ARBA00022729"/>
    </source>
</evidence>
<dbReference type="InterPro" id="IPR012944">
    <property type="entry name" value="SusD_RagB_dom"/>
</dbReference>
<feature type="domain" description="RagB/SusD" evidence="6">
    <location>
        <begin position="278"/>
        <end position="557"/>
    </location>
</feature>
<dbReference type="Proteomes" id="UP000321436">
    <property type="component" value="Unassembled WGS sequence"/>
</dbReference>
<evidence type="ECO:0000256" key="1">
    <source>
        <dbReference type="ARBA" id="ARBA00004442"/>
    </source>
</evidence>
<dbReference type="RefSeq" id="WP_146862903.1">
    <property type="nucleotide sequence ID" value="NZ_BKAU01000002.1"/>
</dbReference>
<evidence type="ECO:0000313" key="9">
    <source>
        <dbReference type="Proteomes" id="UP000321436"/>
    </source>
</evidence>